<dbReference type="InterPro" id="IPR050425">
    <property type="entry name" value="NAD(P)_dehydrat-like"/>
</dbReference>
<dbReference type="EC" id="1.1.1.283" evidence="4"/>
<evidence type="ECO:0000256" key="1">
    <source>
        <dbReference type="ARBA" id="ARBA00023002"/>
    </source>
</evidence>
<evidence type="ECO:0000313" key="4">
    <source>
        <dbReference type="EMBL" id="KAL1895829.1"/>
    </source>
</evidence>
<dbReference type="GO" id="GO:0043892">
    <property type="term" value="F:methylglyoxal reductase (NADPH) activity"/>
    <property type="evidence" value="ECO:0007669"/>
    <property type="project" value="UniProtKB-EC"/>
</dbReference>
<name>A0ABR3Z6D3_9PEZI</name>
<dbReference type="PANTHER" id="PTHR10366">
    <property type="entry name" value="NAD DEPENDENT EPIMERASE/DEHYDRATASE"/>
    <property type="match status" value="1"/>
</dbReference>
<proteinExistence type="inferred from homology"/>
<dbReference type="CDD" id="cd05227">
    <property type="entry name" value="AR_SDR_e"/>
    <property type="match status" value="1"/>
</dbReference>
<keyword evidence="1 4" id="KW-0560">Oxidoreductase</keyword>
<evidence type="ECO:0000256" key="2">
    <source>
        <dbReference type="ARBA" id="ARBA00023445"/>
    </source>
</evidence>
<gene>
    <name evidence="4" type="primary">GRE2_1</name>
    <name evidence="4" type="ORF">Cpir12675_003051</name>
</gene>
<organism evidence="4 5">
    <name type="scientific">Ceratocystis pirilliformis</name>
    <dbReference type="NCBI Taxonomy" id="259994"/>
    <lineage>
        <taxon>Eukaryota</taxon>
        <taxon>Fungi</taxon>
        <taxon>Dikarya</taxon>
        <taxon>Ascomycota</taxon>
        <taxon>Pezizomycotina</taxon>
        <taxon>Sordariomycetes</taxon>
        <taxon>Hypocreomycetidae</taxon>
        <taxon>Microascales</taxon>
        <taxon>Ceratocystidaceae</taxon>
        <taxon>Ceratocystis</taxon>
    </lineage>
</organism>
<keyword evidence="5" id="KW-1185">Reference proteome</keyword>
<protein>
    <submittedName>
        <fullName evidence="4">Methylglyoxal reductase (NADPH-dependent) gre2</fullName>
        <ecNumber evidence="4">1.1.1.283</ecNumber>
    </submittedName>
</protein>
<dbReference type="Pfam" id="PF01370">
    <property type="entry name" value="Epimerase"/>
    <property type="match status" value="1"/>
</dbReference>
<feature type="domain" description="NAD-dependent epimerase/dehydratase" evidence="3">
    <location>
        <begin position="4"/>
        <end position="262"/>
    </location>
</feature>
<dbReference type="EMBL" id="JAWDJO010000066">
    <property type="protein sequence ID" value="KAL1895829.1"/>
    <property type="molecule type" value="Genomic_DNA"/>
</dbReference>
<dbReference type="Proteomes" id="UP001583280">
    <property type="component" value="Unassembled WGS sequence"/>
</dbReference>
<comment type="similarity">
    <text evidence="2">Belongs to the NAD(P)-dependent epimerase/dehydratase family. Dihydroflavonol-4-reductase subfamily.</text>
</comment>
<accession>A0ABR3Z6D3</accession>
<evidence type="ECO:0000259" key="3">
    <source>
        <dbReference type="Pfam" id="PF01370"/>
    </source>
</evidence>
<evidence type="ECO:0000313" key="5">
    <source>
        <dbReference type="Proteomes" id="UP001583280"/>
    </source>
</evidence>
<dbReference type="InterPro" id="IPR036291">
    <property type="entry name" value="NAD(P)-bd_dom_sf"/>
</dbReference>
<dbReference type="SUPFAM" id="SSF51735">
    <property type="entry name" value="NAD(P)-binding Rossmann-fold domains"/>
    <property type="match status" value="1"/>
</dbReference>
<dbReference type="InterPro" id="IPR001509">
    <property type="entry name" value="Epimerase_deHydtase"/>
</dbReference>
<dbReference type="PANTHER" id="PTHR10366:SF564">
    <property type="entry name" value="STEROL-4-ALPHA-CARBOXYLATE 3-DEHYDROGENASE, DECARBOXYLATING"/>
    <property type="match status" value="1"/>
</dbReference>
<comment type="caution">
    <text evidence="4">The sequence shown here is derived from an EMBL/GenBank/DDBJ whole genome shotgun (WGS) entry which is preliminary data.</text>
</comment>
<sequence>MVKVLVTGGSGFIAVHIIDLLFQKGYDVVTTVRSESKAEFLKTKFAGKPLETAIVPDISVEGAFDEVVKTPGIVYVLHTASPFHFKTTHANPLPTSNYLDLINPAVTGTTSIIKAIGASAPAVKHVVVTSSFASIMDRKHLDSSTTFTEESWNPDTVEDAKTDIVVAYCASKVLAEKAAWQTVKDLGSPFALTTVCPPIVYGPVAHQLTSFSEINTSNNFMVQLLNGEWKDAIPSEFGSPIWIEVRDVAKAHVLALEKKAAKGQRLFTTAGYYSNQKIAKIVYDNFPEKRHLLPNPEAAGEKSTADLFKFNNEKTKQILGFEWTPLEKTIKDLAQSLIDLESKLNKAS</sequence>
<dbReference type="Gene3D" id="3.40.50.720">
    <property type="entry name" value="NAD(P)-binding Rossmann-like Domain"/>
    <property type="match status" value="1"/>
</dbReference>
<reference evidence="4 5" key="1">
    <citation type="journal article" date="2024" name="IMA Fungus">
        <title>IMA Genome - F19 : A genome assembly and annotation guide to empower mycologists, including annotated draft genome sequences of Ceratocystis pirilliformis, Diaporthe australafricana, Fusarium ophioides, Paecilomyces lecythidis, and Sporothrix stenoceras.</title>
        <authorList>
            <person name="Aylward J."/>
            <person name="Wilson A.M."/>
            <person name="Visagie C.M."/>
            <person name="Spraker J."/>
            <person name="Barnes I."/>
            <person name="Buitendag C."/>
            <person name="Ceriani C."/>
            <person name="Del Mar Angel L."/>
            <person name="du Plessis D."/>
            <person name="Fuchs T."/>
            <person name="Gasser K."/>
            <person name="Kramer D."/>
            <person name="Li W."/>
            <person name="Munsamy K."/>
            <person name="Piso A."/>
            <person name="Price J.L."/>
            <person name="Sonnekus B."/>
            <person name="Thomas C."/>
            <person name="van der Nest A."/>
            <person name="van Dijk A."/>
            <person name="van Heerden A."/>
            <person name="van Vuuren N."/>
            <person name="Yilmaz N."/>
            <person name="Duong T.A."/>
            <person name="van der Merwe N.A."/>
            <person name="Wingfield M.J."/>
            <person name="Wingfield B.D."/>
        </authorList>
    </citation>
    <scope>NUCLEOTIDE SEQUENCE [LARGE SCALE GENOMIC DNA]</scope>
    <source>
        <strain evidence="4 5">CMW 12675</strain>
    </source>
</reference>